<accession>A0A8R7Q0U0</accession>
<dbReference type="PANTHER" id="PTHR31325">
    <property type="entry name" value="OS01G0798800 PROTEIN-RELATED"/>
    <property type="match status" value="1"/>
</dbReference>
<reference evidence="1" key="2">
    <citation type="submission" date="2018-03" db="EMBL/GenBank/DDBJ databases">
        <title>The Triticum urartu genome reveals the dynamic nature of wheat genome evolution.</title>
        <authorList>
            <person name="Ling H."/>
            <person name="Ma B."/>
            <person name="Shi X."/>
            <person name="Liu H."/>
            <person name="Dong L."/>
            <person name="Sun H."/>
            <person name="Cao Y."/>
            <person name="Gao Q."/>
            <person name="Zheng S."/>
            <person name="Li Y."/>
            <person name="Yu Y."/>
            <person name="Du H."/>
            <person name="Qi M."/>
            <person name="Li Y."/>
            <person name="Yu H."/>
            <person name="Cui Y."/>
            <person name="Wang N."/>
            <person name="Chen C."/>
            <person name="Wu H."/>
            <person name="Zhao Y."/>
            <person name="Zhang J."/>
            <person name="Li Y."/>
            <person name="Zhou W."/>
            <person name="Zhang B."/>
            <person name="Hu W."/>
            <person name="Eijk M."/>
            <person name="Tang J."/>
            <person name="Witsenboer H."/>
            <person name="Zhao S."/>
            <person name="Li Z."/>
            <person name="Zhang A."/>
            <person name="Wang D."/>
            <person name="Liang C."/>
        </authorList>
    </citation>
    <scope>NUCLEOTIDE SEQUENCE [LARGE SCALE GENOMIC DNA]</scope>
    <source>
        <strain evidence="1">cv. G1812</strain>
    </source>
</reference>
<evidence type="ECO:0008006" key="3">
    <source>
        <dbReference type="Google" id="ProtNLM"/>
    </source>
</evidence>
<protein>
    <recommendedName>
        <fullName evidence="3">DUF4220 domain-containing protein</fullName>
    </recommendedName>
</protein>
<name>A0A8R7Q0U0_TRIUA</name>
<evidence type="ECO:0000313" key="2">
    <source>
        <dbReference type="Proteomes" id="UP000015106"/>
    </source>
</evidence>
<reference evidence="2" key="1">
    <citation type="journal article" date="2013" name="Nature">
        <title>Draft genome of the wheat A-genome progenitor Triticum urartu.</title>
        <authorList>
            <person name="Ling H.Q."/>
            <person name="Zhao S."/>
            <person name="Liu D."/>
            <person name="Wang J."/>
            <person name="Sun H."/>
            <person name="Zhang C."/>
            <person name="Fan H."/>
            <person name="Li D."/>
            <person name="Dong L."/>
            <person name="Tao Y."/>
            <person name="Gao C."/>
            <person name="Wu H."/>
            <person name="Li Y."/>
            <person name="Cui Y."/>
            <person name="Guo X."/>
            <person name="Zheng S."/>
            <person name="Wang B."/>
            <person name="Yu K."/>
            <person name="Liang Q."/>
            <person name="Yang W."/>
            <person name="Lou X."/>
            <person name="Chen J."/>
            <person name="Feng M."/>
            <person name="Jian J."/>
            <person name="Zhang X."/>
            <person name="Luo G."/>
            <person name="Jiang Y."/>
            <person name="Liu J."/>
            <person name="Wang Z."/>
            <person name="Sha Y."/>
            <person name="Zhang B."/>
            <person name="Wu H."/>
            <person name="Tang D."/>
            <person name="Shen Q."/>
            <person name="Xue P."/>
            <person name="Zou S."/>
            <person name="Wang X."/>
            <person name="Liu X."/>
            <person name="Wang F."/>
            <person name="Yang Y."/>
            <person name="An X."/>
            <person name="Dong Z."/>
            <person name="Zhang K."/>
            <person name="Zhang X."/>
            <person name="Luo M.C."/>
            <person name="Dvorak J."/>
            <person name="Tong Y."/>
            <person name="Wang J."/>
            <person name="Yang H."/>
            <person name="Li Z."/>
            <person name="Wang D."/>
            <person name="Zhang A."/>
            <person name="Wang J."/>
        </authorList>
    </citation>
    <scope>NUCLEOTIDE SEQUENCE</scope>
    <source>
        <strain evidence="2">cv. G1812</strain>
    </source>
</reference>
<proteinExistence type="predicted"/>
<organism evidence="1 2">
    <name type="scientific">Triticum urartu</name>
    <name type="common">Red wild einkorn</name>
    <name type="synonym">Crithodium urartu</name>
    <dbReference type="NCBI Taxonomy" id="4572"/>
    <lineage>
        <taxon>Eukaryota</taxon>
        <taxon>Viridiplantae</taxon>
        <taxon>Streptophyta</taxon>
        <taxon>Embryophyta</taxon>
        <taxon>Tracheophyta</taxon>
        <taxon>Spermatophyta</taxon>
        <taxon>Magnoliopsida</taxon>
        <taxon>Liliopsida</taxon>
        <taxon>Poales</taxon>
        <taxon>Poaceae</taxon>
        <taxon>BOP clade</taxon>
        <taxon>Pooideae</taxon>
        <taxon>Triticodae</taxon>
        <taxon>Triticeae</taxon>
        <taxon>Triticinae</taxon>
        <taxon>Triticum</taxon>
    </lineage>
</organism>
<dbReference type="AlphaFoldDB" id="A0A8R7Q0U0"/>
<evidence type="ECO:0000313" key="1">
    <source>
        <dbReference type="EnsemblPlants" id="TuG1812G0300005914.01.T01.cds454883"/>
    </source>
</evidence>
<dbReference type="InterPro" id="IPR007658">
    <property type="entry name" value="DUF594"/>
</dbReference>
<dbReference type="Gramene" id="TuG1812G0300005914.01.T01">
    <property type="protein sequence ID" value="TuG1812G0300005914.01.T01.cds454883"/>
    <property type="gene ID" value="TuG1812G0300005914.01"/>
</dbReference>
<reference evidence="1" key="3">
    <citation type="submission" date="2022-06" db="UniProtKB">
        <authorList>
            <consortium name="EnsemblPlants"/>
        </authorList>
    </citation>
    <scope>IDENTIFICATION</scope>
</reference>
<dbReference type="EnsemblPlants" id="TuG1812G0300005914.01.T01">
    <property type="protein sequence ID" value="TuG1812G0300005914.01.T01.cds454883"/>
    <property type="gene ID" value="TuG1812G0300005914.01"/>
</dbReference>
<keyword evidence="2" id="KW-1185">Reference proteome</keyword>
<dbReference type="Pfam" id="PF04578">
    <property type="entry name" value="DUF594"/>
    <property type="match status" value="1"/>
</dbReference>
<dbReference type="Proteomes" id="UP000015106">
    <property type="component" value="Chromosome 3"/>
</dbReference>
<sequence>MELLKIDDAYDRWELITAVWVEMLVYLAHDSGASFHAKHLSMGGEFVTHVRMLLIILGLQCLTELKK</sequence>